<dbReference type="EMBL" id="BLJP01000027">
    <property type="protein sequence ID" value="GFE94870.1"/>
    <property type="molecule type" value="Genomic_DNA"/>
</dbReference>
<comment type="caution">
    <text evidence="1">The sequence shown here is derived from an EMBL/GenBank/DDBJ whole genome shotgun (WGS) entry which is preliminary data.</text>
</comment>
<keyword evidence="2" id="KW-1185">Reference proteome</keyword>
<evidence type="ECO:0000313" key="2">
    <source>
        <dbReference type="Proteomes" id="UP000548726"/>
    </source>
</evidence>
<evidence type="ECO:0000313" key="1">
    <source>
        <dbReference type="EMBL" id="GFE94870.1"/>
    </source>
</evidence>
<name>A0A6V8IB97_9PROT</name>
<accession>A0A6V8IB97</accession>
<reference evidence="1 2" key="1">
    <citation type="journal article" date="2020" name="Cell Rep.">
        <title>Local necrotic cells trigger systemic immune activation via gut microbiome dysbiosis in Drosophila.</title>
        <authorList>
            <person name="Kosakamoto H."/>
            <person name="Yamauchi T."/>
            <person name="Akuzawa-Tokita Y."/>
            <person name="Nishimura K."/>
            <person name="Soga T."/>
            <person name="Murakami T."/>
            <person name="Mori H."/>
            <person name="Yamamoto K."/>
            <person name="Miyazaki R."/>
            <person name="Koto A."/>
            <person name="Miura M."/>
            <person name="Obata F."/>
        </authorList>
    </citation>
    <scope>NUCLEOTIDE SEQUENCE [LARGE SCALE GENOMIC DNA]</scope>
    <source>
        <strain evidence="1 2">Ai</strain>
    </source>
</reference>
<organism evidence="1 2">
    <name type="scientific">Acetobacter persici</name>
    <dbReference type="NCBI Taxonomy" id="1076596"/>
    <lineage>
        <taxon>Bacteria</taxon>
        <taxon>Pseudomonadati</taxon>
        <taxon>Pseudomonadota</taxon>
        <taxon>Alphaproteobacteria</taxon>
        <taxon>Acetobacterales</taxon>
        <taxon>Acetobacteraceae</taxon>
        <taxon>Acetobacter</taxon>
    </lineage>
</organism>
<proteinExistence type="predicted"/>
<dbReference type="RefSeq" id="WP_202205895.1">
    <property type="nucleotide sequence ID" value="NZ_BLJP01000027.1"/>
</dbReference>
<dbReference type="Proteomes" id="UP000548726">
    <property type="component" value="Unassembled WGS sequence"/>
</dbReference>
<sequence length="171" mass="19034">MRQLVEYRNLTFASSDDGVLQIWFEAQCNEDNLLVRIYGHDRDTSFERSTPQVLTGWALYRSSKPKGLVSGIYASLRPHGSGGGATNAVKSHLDEARKSDVYAALKSTPEGLDIFHCMKVAQDIALKAKDFRKHVRREVFMAEKIAEIVQSGISVDEILGALRRHGGKNAE</sequence>
<protein>
    <submittedName>
        <fullName evidence="1">Uncharacterized protein</fullName>
    </submittedName>
</protein>
<dbReference type="AlphaFoldDB" id="A0A6V8IB97"/>
<gene>
    <name evidence="1" type="ORF">DmAi_29290</name>
</gene>